<dbReference type="RefSeq" id="WP_003320729.1">
    <property type="nucleotide sequence ID" value="NZ_ALPT02000035.1"/>
</dbReference>
<dbReference type="Gene3D" id="3.60.21.10">
    <property type="match status" value="1"/>
</dbReference>
<dbReference type="Pfam" id="PF09587">
    <property type="entry name" value="PGA_cap"/>
    <property type="match status" value="1"/>
</dbReference>
<comment type="caution">
    <text evidence="3">The sequence shown here is derived from an EMBL/GenBank/DDBJ whole genome shotgun (WGS) entry which is preliminary data.</text>
</comment>
<organism evidence="3 5">
    <name type="scientific">Alkalihalobacillus alcalophilus ATCC 27647 = CGMCC 1.3604</name>
    <dbReference type="NCBI Taxonomy" id="1218173"/>
    <lineage>
        <taxon>Bacteria</taxon>
        <taxon>Bacillati</taxon>
        <taxon>Bacillota</taxon>
        <taxon>Bacilli</taxon>
        <taxon>Bacillales</taxon>
        <taxon>Bacillaceae</taxon>
        <taxon>Alkalihalobacillus</taxon>
    </lineage>
</organism>
<dbReference type="Proteomes" id="UP000297014">
    <property type="component" value="Unassembled WGS sequence"/>
</dbReference>
<dbReference type="PROSITE" id="PS51257">
    <property type="entry name" value="PROKAR_LIPOPROTEIN"/>
    <property type="match status" value="1"/>
</dbReference>
<reference evidence="4 6" key="2">
    <citation type="submission" date="2014-01" db="EMBL/GenBank/DDBJ databases">
        <title>Draft genome sequencing of Bacillus alcalophilus CGMCC 1.3604.</title>
        <authorList>
            <person name="Yang J."/>
            <person name="Diao L."/>
            <person name="Yang S."/>
        </authorList>
    </citation>
    <scope>NUCLEOTIDE SEQUENCE [LARGE SCALE GENOMIC DNA]</scope>
    <source>
        <strain evidence="4 6">CGMCC 1.3604</strain>
    </source>
</reference>
<dbReference type="CDD" id="cd07381">
    <property type="entry name" value="MPP_CapA"/>
    <property type="match status" value="1"/>
</dbReference>
<feature type="domain" description="Capsule synthesis protein CapA" evidence="2">
    <location>
        <begin position="61"/>
        <end position="306"/>
    </location>
</feature>
<dbReference type="eggNOG" id="COG2843">
    <property type="taxonomic scope" value="Bacteria"/>
</dbReference>
<dbReference type="PANTHER" id="PTHR33393">
    <property type="entry name" value="POLYGLUTAMINE SYNTHESIS ACCESSORY PROTEIN RV0574C-RELATED"/>
    <property type="match status" value="1"/>
</dbReference>
<dbReference type="SUPFAM" id="SSF56300">
    <property type="entry name" value="Metallo-dependent phosphatases"/>
    <property type="match status" value="1"/>
</dbReference>
<accession>A0A094WHA2</accession>
<evidence type="ECO:0000313" key="5">
    <source>
        <dbReference type="Proteomes" id="UP000002754"/>
    </source>
</evidence>
<dbReference type="Proteomes" id="UP000002754">
    <property type="component" value="Unassembled WGS sequence"/>
</dbReference>
<dbReference type="AlphaFoldDB" id="A0A094WHA2"/>
<evidence type="ECO:0000313" key="4">
    <source>
        <dbReference type="EMBL" id="THG89597.1"/>
    </source>
</evidence>
<dbReference type="InterPro" id="IPR052169">
    <property type="entry name" value="CW_Biosynth-Accessory"/>
</dbReference>
<evidence type="ECO:0000256" key="1">
    <source>
        <dbReference type="ARBA" id="ARBA00005662"/>
    </source>
</evidence>
<dbReference type="STRING" id="1218173.BALCAV_0211650"/>
<keyword evidence="5" id="KW-1185">Reference proteome</keyword>
<dbReference type="InterPro" id="IPR019079">
    <property type="entry name" value="Capsule_synth_CapA"/>
</dbReference>
<dbReference type="InterPro" id="IPR029052">
    <property type="entry name" value="Metallo-depent_PP-like"/>
</dbReference>
<reference evidence="3 5" key="1">
    <citation type="journal article" date="2014" name="Genome Announc.">
        <title>Draft Genome Sequence of Bacillus alcalophilus AV1934, a Classic Alkaliphile Isolated from Human Feces in 1934.</title>
        <authorList>
            <person name="Attie O."/>
            <person name="Jayaprakash A."/>
            <person name="Shah H."/>
            <person name="Paulsen I.T."/>
            <person name="Morino M."/>
            <person name="Takahashi Y."/>
            <person name="Narumi I."/>
            <person name="Sachidanandam R."/>
            <person name="Satoh K."/>
            <person name="Ito M."/>
            <person name="Krulwich T.A."/>
        </authorList>
    </citation>
    <scope>NUCLEOTIDE SEQUENCE [LARGE SCALE GENOMIC DNA]</scope>
    <source>
        <strain evidence="3 5">AV1934</strain>
    </source>
</reference>
<evidence type="ECO:0000259" key="2">
    <source>
        <dbReference type="SMART" id="SM00854"/>
    </source>
</evidence>
<evidence type="ECO:0000313" key="3">
    <source>
        <dbReference type="EMBL" id="KGA97164.1"/>
    </source>
</evidence>
<proteinExistence type="inferred from homology"/>
<dbReference type="PANTHER" id="PTHR33393:SF12">
    <property type="entry name" value="CAPSULE BIOSYNTHESIS PROTEIN CAPA"/>
    <property type="match status" value="1"/>
</dbReference>
<name>A0A094WHA2_ALKAL</name>
<dbReference type="EMBL" id="JALP01000213">
    <property type="protein sequence ID" value="THG89597.1"/>
    <property type="molecule type" value="Genomic_DNA"/>
</dbReference>
<dbReference type="EMBL" id="ALPT02000035">
    <property type="protein sequence ID" value="KGA97164.1"/>
    <property type="molecule type" value="Genomic_DNA"/>
</dbReference>
<gene>
    <name evidence="4" type="ORF">AJ85_16265</name>
    <name evidence="3" type="ORF">BALCAV_0211650</name>
</gene>
<comment type="similarity">
    <text evidence="1">Belongs to the CapA family.</text>
</comment>
<dbReference type="OrthoDB" id="9810906at2"/>
<sequence>MQKKVVFFLSFIAVLLLGCQETISLSEDEQVTVPSNEQTESSIIEMDEEEEIVQKEEKTIVIGAIGDILLHERAYERAEVEDGYDFNPMLENVASMLAKPDFLMANQESIPGGIEIGLSTYPAFNSPQEIVRELQFYGVDMLIGANNHTLDRGVRAIELAIDYYDEIGIDYVGKYRDTEDRETDRIVDVEGIEIGVLAYTYGTNGIPVPDGHEDVVALIDEERIEQDVNALRKKVDILIVHMHWGDEYALEPNDEQRRLANELSEMGVDLIFGHHPHVLQPIDKIEQEDGHETIVFYSLGNFYSGQEFDYTDIGGLASVEVKKTTIGEETTFELNNYHIEPTLVLRQEYDYRVVPFAEAEHPSISGSTVEEMIDHTNLYLAESE</sequence>
<evidence type="ECO:0000313" key="6">
    <source>
        <dbReference type="Proteomes" id="UP000297014"/>
    </source>
</evidence>
<dbReference type="SMART" id="SM00854">
    <property type="entry name" value="PGA_cap"/>
    <property type="match status" value="1"/>
</dbReference>
<protein>
    <submittedName>
        <fullName evidence="3">Capsular biosynthesis protein</fullName>
    </submittedName>
    <submittedName>
        <fullName evidence="4">Capsular polysaccharide biosynthesis protein CapA</fullName>
    </submittedName>
</protein>